<sequence length="445" mass="44882">MRPFTIFARLPASLLLLVAAQVGQGHADAQRLPTAIRKMSPDAGEKLLHEYYAFGGEEEVAQVGTQPQAAMLAKGVLDVEEEELLAANSSASVSFRAPFAPHFDSHLAARENEGGASGWHLFQRARDVVARLEKRQFACPTGTSDCSAIGFPNSCCQAGTDCVQITDTGLGPVGCCPDGISCTGSIACSGSQQGCPSDIGGGCCIPGFVCASIGCVQSATATATVVTRTSTLTSSANGSPTTIIVTVTVTPSAITTTSTSTRTSSSSTSTRESSTTATSTSMTSTETSSGPGAPVRPTSMSTLTTPPGYCPTGFYACSAVYGGGCCQTGRDCQVASCPSTVSTTIMSGDQTIVVPLTAVPTTTSEGTCAGGWTMCPTEAGPTAGCCPSGYNCGTASCFLPTGSATASIAKELPGSSGAGRTSDGMMMSLMMIPAALGFTLGLAMI</sequence>
<dbReference type="PANTHER" id="PTHR39599:SF2">
    <property type="entry name" value="ANCHORED PROTEIN, PUTATIVE (AFU_ORTHOLOGUE AFUA_1G09650)-RELATED"/>
    <property type="match status" value="1"/>
</dbReference>
<proteinExistence type="predicted"/>
<feature type="region of interest" description="Disordered" evidence="1">
    <location>
        <begin position="255"/>
        <end position="300"/>
    </location>
</feature>
<dbReference type="PANTHER" id="PTHR39599">
    <property type="entry name" value="GPI-ANCHORED PROTEIN (EUROFUNG)-RELATED-RELATED"/>
    <property type="match status" value="1"/>
</dbReference>
<feature type="signal peptide" evidence="2">
    <location>
        <begin position="1"/>
        <end position="27"/>
    </location>
</feature>
<dbReference type="Proteomes" id="UP001600888">
    <property type="component" value="Unassembled WGS sequence"/>
</dbReference>
<evidence type="ECO:0000256" key="1">
    <source>
        <dbReference type="SAM" id="MobiDB-lite"/>
    </source>
</evidence>
<keyword evidence="4" id="KW-1185">Reference proteome</keyword>
<feature type="chain" id="PRO_5047406075" description="GPI anchored protein" evidence="2">
    <location>
        <begin position="28"/>
        <end position="445"/>
    </location>
</feature>
<protein>
    <recommendedName>
        <fullName evidence="5">GPI anchored protein</fullName>
    </recommendedName>
</protein>
<accession>A0ABR4F4W6</accession>
<evidence type="ECO:0000313" key="4">
    <source>
        <dbReference type="Proteomes" id="UP001600888"/>
    </source>
</evidence>
<evidence type="ECO:0008006" key="5">
    <source>
        <dbReference type="Google" id="ProtNLM"/>
    </source>
</evidence>
<reference evidence="3 4" key="1">
    <citation type="submission" date="2024-03" db="EMBL/GenBank/DDBJ databases">
        <title>A high-quality draft genome sequence of Diaporthe vaccinii, a causative agent of upright dieback and viscid rot disease in cranberry plants.</title>
        <authorList>
            <person name="Sarrasin M."/>
            <person name="Lang B.F."/>
            <person name="Burger G."/>
        </authorList>
    </citation>
    <scope>NUCLEOTIDE SEQUENCE [LARGE SCALE GENOMIC DNA]</scope>
    <source>
        <strain evidence="3 4">IS7</strain>
    </source>
</reference>
<gene>
    <name evidence="3" type="ORF">FJTKL_01065</name>
</gene>
<name>A0ABR4F4W6_9PEZI</name>
<evidence type="ECO:0000256" key="2">
    <source>
        <dbReference type="SAM" id="SignalP"/>
    </source>
</evidence>
<keyword evidence="2" id="KW-0732">Signal</keyword>
<feature type="compositionally biased region" description="Low complexity" evidence="1">
    <location>
        <begin position="255"/>
        <end position="289"/>
    </location>
</feature>
<dbReference type="EMBL" id="JBAWTH010000011">
    <property type="protein sequence ID" value="KAL2289738.1"/>
    <property type="molecule type" value="Genomic_DNA"/>
</dbReference>
<evidence type="ECO:0000313" key="3">
    <source>
        <dbReference type="EMBL" id="KAL2289738.1"/>
    </source>
</evidence>
<organism evidence="3 4">
    <name type="scientific">Diaporthe vaccinii</name>
    <dbReference type="NCBI Taxonomy" id="105482"/>
    <lineage>
        <taxon>Eukaryota</taxon>
        <taxon>Fungi</taxon>
        <taxon>Dikarya</taxon>
        <taxon>Ascomycota</taxon>
        <taxon>Pezizomycotina</taxon>
        <taxon>Sordariomycetes</taxon>
        <taxon>Sordariomycetidae</taxon>
        <taxon>Diaporthales</taxon>
        <taxon>Diaporthaceae</taxon>
        <taxon>Diaporthe</taxon>
        <taxon>Diaporthe eres species complex</taxon>
    </lineage>
</organism>
<comment type="caution">
    <text evidence="3">The sequence shown here is derived from an EMBL/GenBank/DDBJ whole genome shotgun (WGS) entry which is preliminary data.</text>
</comment>